<dbReference type="Pfam" id="PF00107">
    <property type="entry name" value="ADH_zinc_N"/>
    <property type="match status" value="1"/>
</dbReference>
<dbReference type="InterPro" id="IPR036736">
    <property type="entry name" value="ACP-like_sf"/>
</dbReference>
<dbReference type="SUPFAM" id="SSF52151">
    <property type="entry name" value="FabD/lysophospholipase-like"/>
    <property type="match status" value="1"/>
</dbReference>
<dbReference type="InterPro" id="IPR020807">
    <property type="entry name" value="PKS_DH"/>
</dbReference>
<dbReference type="InterPro" id="IPR013968">
    <property type="entry name" value="PKS_KR"/>
</dbReference>
<dbReference type="CDD" id="cd02440">
    <property type="entry name" value="AdoMet_MTases"/>
    <property type="match status" value="1"/>
</dbReference>
<keyword evidence="10" id="KW-0012">Acyltransferase</keyword>
<dbReference type="InterPro" id="IPR016035">
    <property type="entry name" value="Acyl_Trfase/lysoPLipase"/>
</dbReference>
<dbReference type="InterPro" id="IPR011118">
    <property type="entry name" value="Tannase/feruloyl_esterase"/>
</dbReference>
<dbReference type="SMART" id="SM00827">
    <property type="entry name" value="PKS_AT"/>
    <property type="match status" value="1"/>
</dbReference>
<evidence type="ECO:0000313" key="17">
    <source>
        <dbReference type="EMBL" id="GAT28022.1"/>
    </source>
</evidence>
<dbReference type="EMBL" id="BCWF01000024">
    <property type="protein sequence ID" value="GAT28022.1"/>
    <property type="molecule type" value="Genomic_DNA"/>
</dbReference>
<comment type="similarity">
    <text evidence="12">Belongs to the tannase family.</text>
</comment>
<dbReference type="InterPro" id="IPR042104">
    <property type="entry name" value="PKS_dehydratase_sf"/>
</dbReference>
<dbReference type="VEuPathDB" id="FungiDB:ASPFODRAFT_84022"/>
<dbReference type="PROSITE" id="PS52019">
    <property type="entry name" value="PKS_MFAS_DH"/>
    <property type="match status" value="1"/>
</dbReference>
<dbReference type="SMART" id="SM00826">
    <property type="entry name" value="PKS_DH"/>
    <property type="match status" value="1"/>
</dbReference>
<dbReference type="Pfam" id="PF08659">
    <property type="entry name" value="KR"/>
    <property type="match status" value="1"/>
</dbReference>
<evidence type="ECO:0000256" key="10">
    <source>
        <dbReference type="ARBA" id="ARBA00023315"/>
    </source>
</evidence>
<dbReference type="Pfam" id="PF23297">
    <property type="entry name" value="ACP_SdgA_C"/>
    <property type="match status" value="1"/>
</dbReference>
<evidence type="ECO:0000313" key="18">
    <source>
        <dbReference type="Proteomes" id="UP000075230"/>
    </source>
</evidence>
<keyword evidence="4" id="KW-0808">Transferase</keyword>
<sequence length="2800" mass="310804">MDSLAVIGYAVRYPQDASDSVRFWDILLKAREASTAFPEDRINQKAFYHPDPDHGGTIHSKRAHFLRDDPVSFDAAFFKMSKTEVLSLDPQHRLVMENVYHALENAGIPMEAAISSNTSVFVNGYNHDHADSLNSDPETILKYKPTGTENSMISGRLSWFYDFRGPSLTVETACSGSLVGLHLACQSLKTNESDMAIVSGVNVIGFLPHMVGMDYSGFMGSEGRYFAFDHRADGYARGEGVGTVILKRLSSAVEDGDTIRAVIRGTGLNQDGRTPGITYPSLRSQVRLIETTYQNAGLDTEDTCYIETHGTGTQAGDYVEASAISSGFKTPTRSLPLYVGALKTNIGHLEGGSGIAGLIKTIMILETGVVPPNANFEKPNPKIPVDEWKLSLPIQCEAWPTSKLRRASVSCFGLSGTNSHCILDDAYNFLRKHKISAKHRTRIGVPTHDELRFLQQGFDDIRDMTHPGDDSPPERVTFSPKSPMPVSLSQESVHPAGGSRSSTALFVLSGFDKDSLNRVISGLTEYINTKGRLSSEDERKFLRDLSFTLSQRRSRFNWRVCLLAKSISQLQSRLANDSLTPQHARVSSRLGFVFTGQGAQYAGMGQQLLAYPVFRRSIEAAERYFQSLGGEWSLLEELGRDKNSTRISEPTIGHPASTAIQIALLDLLTSWGISPTRVVGHSSGEIASAYCAGKISRQAAWKVAFFRGQVVYGSITRPGSMMAVGLSPDDLQPYLEEVQQSDPNGALTIACFNSPKNQTVSGDSTMVDALKSLLDAKRIFARKLNVGKAYHSEHMKVFTERYQAFMGSLEQGNTVCREQPIALFSTFTGDILLDPSMDSSYWCANMVSPVKFEQALRALCYNPSEKQTLPNDEHETPLQIDELIEIGSHGALRSAITETIDMAQGITYHSTLDRNASGPDGILQTVANLASKGYPVDIPSVNNAEELHRDSDLLVDLPPYPFNHENKDIYESRLARNLRLRRYPRHDIFGAPATDWNPRYPKWRHFLRLSENPWLRQYKLDGQYVFPPVGYIAMAIESVMQVNSRGTTMKGLHLERITLGPLLALPDDAQGVELSLSHYPDGDGSELTRFQVSSYNESQEDWTEHCSGYISIGYEDEGMVHSGLVDTHKVGELKGDLSYQRHGCERHVKFDDMCRSLSSSGLELGPIFQNLSSIRVSGKRDGRCIGTIQVPDVSSVMPKNYMHPHLLHPVTLNDFGIAATAAIHDLQPHSTAMKTFLPSFIEHVWVSTEISYELKTKLNCVGTATATGLGKYSCDIEASIDSSSAEPTISFSGAHFDLYESKIQSSKTDLLPKFYSVEWKPDIHLLTNSFFSQLAKPPTIESARYRVECQWFTDLQLASALLSTDALMSLKEVDQTQLEPHYLRFYDLLKSIAADILTDSMPRVPFKTWQKYAQDHDLKEQLYRRVEARDSDGALLMRVGSNLASFFRKEADPLYVMFGQDDLMSQYYKHDFEIGSISEKLALYLELFRWHKSNLRVLEVGGGTGSFTAHALTNLCPPGMDRTVSEYVFTDLSPGFFVKAKESLDEWDDIITYNKFDVGNDPISQGFDPGTFDLIVASNVLHATPDLHRTLKNIHSLLKPGGKLVFHEGVRQDTSWTNISFSSLPGWWLSTEPERRWCPYVPTSTWDRYLRESGFSGLDLEFPSSDYPEFSKISLMVSTAREGTNISRSEANGVIIIIADDQSSTLANEFQSQIEYLGPHCPIHTLAEVEAVDVLDRTCVLFMVSNPPIPTGSNIESYNRLENVLFKCKNILLVTRDSTNNPAFDISIGLIRNRRLQQDPDNSNLVTVSLTDSEVTQNTISELLVRVFKHQFLSGTVPTIRNAEYRIAQGVILTNRVALNADANSTIGGRLSTPRSVPLTWGDINRPIKLIGHGRFVWETDNLLSDNFLGENDVDLDVKAVGLGSRDVLAATGKLPQMTLGEEGSGVITRVGSSVKEFQSGDRVMCISDTQAGREGTLRTAIRINSSLVTRIPDSLTFEAAAGLPVSWLTAIYSISYAGRLITGENILIHSAASSIGQAAIQYSQSLGANVYVTVSNVDEKHYVARKYGVQGDRIFSSRPTSFPAQIKRRLPRGMDVIISDLSAGTTQGSVNCLAPFGRLIAIGNGGVQSVHNITALCNMDNITISKVNLSSIASSRPATIQDIFREVMRLMEEHKIRFEPPRRVLTYSQIHQGIETLQKDAIAGEIVLRPSEDVVQVVPEIPRPSQLEQNASYLLIGTLDSLHSKLALRMAARGAKNLILLSRSPGLDREDTQQQILDTLREQGCEAHIYHCNMSEASEIQSLIADWRSQLPPIHGILESTYCMGASNQTVATHSKSSSYSVIMELLNLHNAIPSVDFFIMISSMSGLTGRVNDSDFSAAGAFQDALVRHRLSHGLHAAIVNVRDMKEEEIIAAVDYMTDIRNPPTVDSCQMVCNVPTPASYKDLEKPLMRYLSTPLFHQLPSFRSRVASMPTESARRPSVGDLLNKTNNTEQAAAIVSREIRQKLSNLLNVTEDEINEFHDIRTNGVDSLIEMEFRNWLERELGTNISLEDLTSKSILELSTHVVTASPLITSAFSDAETQYNSDTDSYELDIDALSGEWVARFLELVEADNLSSLDNVTYDTLRDWMELGWHRYGDSLQTTYPDLSAFKEAGGKIIHYHGESDPSIPTGSSVHYHESVRKIMYLDLTYNQSTDAMASFYRLYLVPGASHCATNAYEPGPWPQDNVAVMIDWVENGVVSVTLNATYLSGEEKGSNAQICAWPLRPLWKNNGTVMECVYDQASIDTWQYDFNAYSLPLY</sequence>
<dbReference type="Pfam" id="PF14765">
    <property type="entry name" value="PS-DH"/>
    <property type="match status" value="1"/>
</dbReference>
<evidence type="ECO:0000256" key="1">
    <source>
        <dbReference type="ARBA" id="ARBA00022450"/>
    </source>
</evidence>
<dbReference type="InterPro" id="IPR014030">
    <property type="entry name" value="Ketoacyl_synth_N"/>
</dbReference>
<dbReference type="Gene3D" id="3.30.70.3290">
    <property type="match status" value="1"/>
</dbReference>
<keyword evidence="3" id="KW-0597">Phosphoprotein</keyword>
<dbReference type="SUPFAM" id="SSF53335">
    <property type="entry name" value="S-adenosyl-L-methionine-dependent methyltransferases"/>
    <property type="match status" value="1"/>
</dbReference>
<dbReference type="SMART" id="SM00829">
    <property type="entry name" value="PKS_ER"/>
    <property type="match status" value="1"/>
</dbReference>
<feature type="domain" description="Ketosynthase family 3 (KS3)" evidence="15">
    <location>
        <begin position="1"/>
        <end position="425"/>
    </location>
</feature>
<dbReference type="PROSITE" id="PS52004">
    <property type="entry name" value="KS3_2"/>
    <property type="match status" value="1"/>
</dbReference>
<evidence type="ECO:0000259" key="15">
    <source>
        <dbReference type="PROSITE" id="PS52004"/>
    </source>
</evidence>
<dbReference type="InterPro" id="IPR016039">
    <property type="entry name" value="Thiolase-like"/>
</dbReference>
<dbReference type="InterPro" id="IPR001227">
    <property type="entry name" value="Ac_transferase_dom_sf"/>
</dbReference>
<evidence type="ECO:0000256" key="6">
    <source>
        <dbReference type="ARBA" id="ARBA00022801"/>
    </source>
</evidence>
<dbReference type="InterPro" id="IPR014031">
    <property type="entry name" value="Ketoacyl_synth_C"/>
</dbReference>
<dbReference type="PANTHER" id="PTHR43775">
    <property type="entry name" value="FATTY ACID SYNTHASE"/>
    <property type="match status" value="1"/>
</dbReference>
<keyword evidence="5" id="KW-0732">Signal</keyword>
<dbReference type="Gene3D" id="1.10.1200.10">
    <property type="entry name" value="ACP-like"/>
    <property type="match status" value="1"/>
</dbReference>
<evidence type="ECO:0000256" key="8">
    <source>
        <dbReference type="ARBA" id="ARBA00023157"/>
    </source>
</evidence>
<dbReference type="CDD" id="cd00833">
    <property type="entry name" value="PKS"/>
    <property type="match status" value="1"/>
</dbReference>
<dbReference type="Gene3D" id="3.10.129.110">
    <property type="entry name" value="Polyketide synthase dehydratase"/>
    <property type="match status" value="1"/>
</dbReference>
<dbReference type="Pfam" id="PF00109">
    <property type="entry name" value="ketoacyl-synt"/>
    <property type="match status" value="1"/>
</dbReference>
<dbReference type="InterPro" id="IPR057326">
    <property type="entry name" value="KR_dom"/>
</dbReference>
<dbReference type="PROSITE" id="PS50075">
    <property type="entry name" value="CARRIER"/>
    <property type="match status" value="1"/>
</dbReference>
<dbReference type="SUPFAM" id="SSF50129">
    <property type="entry name" value="GroES-like"/>
    <property type="match status" value="1"/>
</dbReference>
<feature type="region of interest" description="Disordered" evidence="13">
    <location>
        <begin position="464"/>
        <end position="496"/>
    </location>
</feature>
<dbReference type="CDD" id="cd05195">
    <property type="entry name" value="enoyl_red"/>
    <property type="match status" value="1"/>
</dbReference>
<feature type="region of interest" description="C-terminal hotdog fold" evidence="11">
    <location>
        <begin position="1138"/>
        <end position="1305"/>
    </location>
</feature>
<dbReference type="Gene3D" id="3.40.50.150">
    <property type="entry name" value="Vaccinia Virus protein VP39"/>
    <property type="match status" value="1"/>
</dbReference>
<dbReference type="InterPro" id="IPR020841">
    <property type="entry name" value="PKS_Beta-ketoAc_synthase_dom"/>
</dbReference>
<dbReference type="Gene3D" id="3.90.180.10">
    <property type="entry name" value="Medium-chain alcohol dehydrogenases, catalytic domain"/>
    <property type="match status" value="1"/>
</dbReference>
<dbReference type="SUPFAM" id="SSF51735">
    <property type="entry name" value="NAD(P)-binding Rossmann-fold domains"/>
    <property type="match status" value="2"/>
</dbReference>
<keyword evidence="8" id="KW-1015">Disulfide bond</keyword>
<evidence type="ECO:0000256" key="12">
    <source>
        <dbReference type="RuleBase" id="RU361238"/>
    </source>
</evidence>
<evidence type="ECO:0000256" key="9">
    <source>
        <dbReference type="ARBA" id="ARBA00023268"/>
    </source>
</evidence>
<dbReference type="GO" id="GO:0004312">
    <property type="term" value="F:fatty acid synthase activity"/>
    <property type="evidence" value="ECO:0007669"/>
    <property type="project" value="TreeGrafter"/>
</dbReference>
<dbReference type="Pfam" id="PF00698">
    <property type="entry name" value="Acyl_transf_1"/>
    <property type="match status" value="1"/>
</dbReference>
<dbReference type="SMART" id="SM00822">
    <property type="entry name" value="PKS_KR"/>
    <property type="match status" value="1"/>
</dbReference>
<evidence type="ECO:0000256" key="13">
    <source>
        <dbReference type="SAM" id="MobiDB-lite"/>
    </source>
</evidence>
<dbReference type="SUPFAM" id="SSF53901">
    <property type="entry name" value="Thiolase-like"/>
    <property type="match status" value="1"/>
</dbReference>
<dbReference type="SUPFAM" id="SSF55048">
    <property type="entry name" value="Probable ACP-binding domain of malonyl-CoA ACP transacylase"/>
    <property type="match status" value="1"/>
</dbReference>
<evidence type="ECO:0000256" key="2">
    <source>
        <dbReference type="ARBA" id="ARBA00022487"/>
    </source>
</evidence>
<accession>A0A146FSA3</accession>
<keyword evidence="2" id="KW-0719">Serine esterase</keyword>
<proteinExistence type="inferred from homology"/>
<dbReference type="Pfam" id="PF21089">
    <property type="entry name" value="PKS_DH_N"/>
    <property type="match status" value="1"/>
</dbReference>
<feature type="compositionally biased region" description="Basic and acidic residues" evidence="13">
    <location>
        <begin position="464"/>
        <end position="473"/>
    </location>
</feature>
<evidence type="ECO:0000256" key="11">
    <source>
        <dbReference type="PROSITE-ProRule" id="PRU01363"/>
    </source>
</evidence>
<dbReference type="GO" id="GO:0006633">
    <property type="term" value="P:fatty acid biosynthetic process"/>
    <property type="evidence" value="ECO:0007669"/>
    <property type="project" value="TreeGrafter"/>
</dbReference>
<dbReference type="InterPro" id="IPR014043">
    <property type="entry name" value="Acyl_transferase_dom"/>
</dbReference>
<dbReference type="InterPro" id="IPR013217">
    <property type="entry name" value="Methyltransf_12"/>
</dbReference>
<keyword evidence="9" id="KW-0511">Multifunctional enzyme</keyword>
<feature type="domain" description="Carrier" evidence="14">
    <location>
        <begin position="2494"/>
        <end position="2576"/>
    </location>
</feature>
<keyword evidence="1" id="KW-0596">Phosphopantetheine</keyword>
<dbReference type="Pfam" id="PF07519">
    <property type="entry name" value="Tannase"/>
    <property type="match status" value="1"/>
</dbReference>
<dbReference type="Pfam" id="PF02801">
    <property type="entry name" value="Ketoacyl-synt_C"/>
    <property type="match status" value="1"/>
</dbReference>
<evidence type="ECO:0000256" key="5">
    <source>
        <dbReference type="ARBA" id="ARBA00022729"/>
    </source>
</evidence>
<evidence type="ECO:0000259" key="14">
    <source>
        <dbReference type="PROSITE" id="PS50075"/>
    </source>
</evidence>
<dbReference type="InterPro" id="IPR011032">
    <property type="entry name" value="GroES-like_sf"/>
</dbReference>
<dbReference type="Gene3D" id="3.40.47.10">
    <property type="match status" value="1"/>
</dbReference>
<comment type="caution">
    <text evidence="11">Lacks conserved residue(s) required for the propagation of feature annotation.</text>
</comment>
<dbReference type="InterPro" id="IPR049900">
    <property type="entry name" value="PKS_mFAS_DH"/>
</dbReference>
<gene>
    <name evidence="17" type="ORF">RIB2604_02500970</name>
</gene>
<dbReference type="InterPro" id="IPR050091">
    <property type="entry name" value="PKS_NRPS_Biosynth_Enz"/>
</dbReference>
<dbReference type="GO" id="GO:0044550">
    <property type="term" value="P:secondary metabolite biosynthetic process"/>
    <property type="evidence" value="ECO:0007669"/>
    <property type="project" value="TreeGrafter"/>
</dbReference>
<evidence type="ECO:0000256" key="7">
    <source>
        <dbReference type="ARBA" id="ARBA00022857"/>
    </source>
</evidence>
<protein>
    <recommendedName>
        <fullName evidence="12">Carboxylic ester hydrolase</fullName>
        <ecNumber evidence="12">3.1.1.-</ecNumber>
    </recommendedName>
</protein>
<dbReference type="InterPro" id="IPR013149">
    <property type="entry name" value="ADH-like_C"/>
</dbReference>
<dbReference type="InterPro" id="IPR049552">
    <property type="entry name" value="PKS_DH_N"/>
</dbReference>
<dbReference type="InterPro" id="IPR029063">
    <property type="entry name" value="SAM-dependent_MTases_sf"/>
</dbReference>
<dbReference type="Pfam" id="PF08240">
    <property type="entry name" value="ADH_N"/>
    <property type="match status" value="1"/>
</dbReference>
<dbReference type="InterPro" id="IPR020843">
    <property type="entry name" value="ER"/>
</dbReference>
<dbReference type="InterPro" id="IPR013154">
    <property type="entry name" value="ADH-like_N"/>
</dbReference>
<dbReference type="PANTHER" id="PTHR43775:SF29">
    <property type="entry name" value="ASPERFURANONE POLYKETIDE SYNTHASE AFOG-RELATED"/>
    <property type="match status" value="1"/>
</dbReference>
<feature type="region of interest" description="N-terminal hotdog fold" evidence="11">
    <location>
        <begin position="986"/>
        <end position="1117"/>
    </location>
</feature>
<dbReference type="Gene3D" id="3.40.50.720">
    <property type="entry name" value="NAD(P)-binding Rossmann-like Domain"/>
    <property type="match status" value="2"/>
</dbReference>
<dbReference type="VEuPathDB" id="FungiDB:ASPFODRAFT_215355"/>
<reference evidence="18" key="2">
    <citation type="submission" date="2016-02" db="EMBL/GenBank/DDBJ databases">
        <title>Genome sequencing of Aspergillus luchuensis NBRC 4314.</title>
        <authorList>
            <person name="Yamada O."/>
        </authorList>
    </citation>
    <scope>NUCLEOTIDE SEQUENCE [LARGE SCALE GENOMIC DNA]</scope>
    <source>
        <strain evidence="18">RIB 2604</strain>
    </source>
</reference>
<dbReference type="InterPro" id="IPR036291">
    <property type="entry name" value="NAD(P)-bd_dom_sf"/>
</dbReference>
<dbReference type="SUPFAM" id="SSF47336">
    <property type="entry name" value="ACP-like"/>
    <property type="match status" value="1"/>
</dbReference>
<dbReference type="InterPro" id="IPR009081">
    <property type="entry name" value="PP-bd_ACP"/>
</dbReference>
<dbReference type="Gene3D" id="3.40.366.10">
    <property type="entry name" value="Malonyl-Coenzyme A Acyl Carrier Protein, domain 2"/>
    <property type="match status" value="1"/>
</dbReference>
<evidence type="ECO:0000256" key="4">
    <source>
        <dbReference type="ARBA" id="ARBA00022679"/>
    </source>
</evidence>
<dbReference type="InterPro" id="IPR016036">
    <property type="entry name" value="Malonyl_transacylase_ACP-bd"/>
</dbReference>
<reference evidence="17 18" key="1">
    <citation type="journal article" date="2016" name="DNA Res.">
        <title>Genome sequence of Aspergillus luchuensis NBRC 4314.</title>
        <authorList>
            <person name="Yamada O."/>
            <person name="Machida M."/>
            <person name="Hosoyama A."/>
            <person name="Goto M."/>
            <person name="Takahashi T."/>
            <person name="Futagami T."/>
            <person name="Yamagata Y."/>
            <person name="Takeuchi M."/>
            <person name="Kobayashi T."/>
            <person name="Koike H."/>
            <person name="Abe K."/>
            <person name="Asai K."/>
            <person name="Arita M."/>
            <person name="Fujita N."/>
            <person name="Fukuda K."/>
            <person name="Higa K."/>
            <person name="Horikawa H."/>
            <person name="Ishikawa T."/>
            <person name="Jinno K."/>
            <person name="Kato Y."/>
            <person name="Kirimura K."/>
            <person name="Mizutani O."/>
            <person name="Nakasone K."/>
            <person name="Sano M."/>
            <person name="Shiraishi Y."/>
            <person name="Tsukahara M."/>
            <person name="Gomi K."/>
        </authorList>
    </citation>
    <scope>NUCLEOTIDE SEQUENCE [LARGE SCALE GENOMIC DNA]</scope>
    <source>
        <strain evidence="17 18">RIB 2604</strain>
    </source>
</reference>
<dbReference type="InterPro" id="IPR049551">
    <property type="entry name" value="PKS_DH_C"/>
</dbReference>
<comment type="caution">
    <text evidence="17">The sequence shown here is derived from an EMBL/GenBank/DDBJ whole genome shotgun (WGS) entry which is preliminary data.</text>
</comment>
<dbReference type="SMART" id="SM00825">
    <property type="entry name" value="PKS_KS"/>
    <property type="match status" value="1"/>
</dbReference>
<name>A0A146FSA3_ASPKA</name>
<evidence type="ECO:0000256" key="3">
    <source>
        <dbReference type="ARBA" id="ARBA00022553"/>
    </source>
</evidence>
<dbReference type="Proteomes" id="UP000075230">
    <property type="component" value="Unassembled WGS sequence"/>
</dbReference>
<dbReference type="EC" id="3.1.1.-" evidence="12"/>
<feature type="domain" description="PKS/mFAS DH" evidence="16">
    <location>
        <begin position="986"/>
        <end position="1305"/>
    </location>
</feature>
<dbReference type="GO" id="GO:0016491">
    <property type="term" value="F:oxidoreductase activity"/>
    <property type="evidence" value="ECO:0007669"/>
    <property type="project" value="InterPro"/>
</dbReference>
<organism evidence="17 18">
    <name type="scientific">Aspergillus kawachii</name>
    <name type="common">White koji mold</name>
    <name type="synonym">Aspergillus awamori var. kawachi</name>
    <dbReference type="NCBI Taxonomy" id="1069201"/>
    <lineage>
        <taxon>Eukaryota</taxon>
        <taxon>Fungi</taxon>
        <taxon>Dikarya</taxon>
        <taxon>Ascomycota</taxon>
        <taxon>Pezizomycotina</taxon>
        <taxon>Eurotiomycetes</taxon>
        <taxon>Eurotiomycetidae</taxon>
        <taxon>Eurotiales</taxon>
        <taxon>Aspergillaceae</taxon>
        <taxon>Aspergillus</taxon>
        <taxon>Aspergillus subgen. Circumdati</taxon>
    </lineage>
</organism>
<keyword evidence="7" id="KW-0521">NADP</keyword>
<evidence type="ECO:0000259" key="16">
    <source>
        <dbReference type="PROSITE" id="PS52019"/>
    </source>
</evidence>
<keyword evidence="6 12" id="KW-0378">Hydrolase</keyword>
<dbReference type="Pfam" id="PF08242">
    <property type="entry name" value="Methyltransf_12"/>
    <property type="match status" value="1"/>
</dbReference>
<dbReference type="GO" id="GO:0052689">
    <property type="term" value="F:carboxylic ester hydrolase activity"/>
    <property type="evidence" value="ECO:0007669"/>
    <property type="project" value="UniProtKB-KW"/>
</dbReference>